<dbReference type="AlphaFoldDB" id="A0A7Z0D1K3"/>
<proteinExistence type="predicted"/>
<dbReference type="Pfam" id="PF13649">
    <property type="entry name" value="Methyltransf_25"/>
    <property type="match status" value="1"/>
</dbReference>
<comment type="caution">
    <text evidence="3">The sequence shown here is derived from an EMBL/GenBank/DDBJ whole genome shotgun (WGS) entry which is preliminary data.</text>
</comment>
<accession>A0A7Z0D1K3</accession>
<organism evidence="3 4">
    <name type="scientific">Spelaeicoccus albus</name>
    <dbReference type="NCBI Taxonomy" id="1280376"/>
    <lineage>
        <taxon>Bacteria</taxon>
        <taxon>Bacillati</taxon>
        <taxon>Actinomycetota</taxon>
        <taxon>Actinomycetes</taxon>
        <taxon>Micrococcales</taxon>
        <taxon>Brevibacteriaceae</taxon>
        <taxon>Spelaeicoccus</taxon>
    </lineage>
</organism>
<dbReference type="EMBL" id="JACBZP010000001">
    <property type="protein sequence ID" value="NYI67178.1"/>
    <property type="molecule type" value="Genomic_DNA"/>
</dbReference>
<keyword evidence="3" id="KW-0489">Methyltransferase</keyword>
<dbReference type="SUPFAM" id="SSF53335">
    <property type="entry name" value="S-adenosyl-L-methionine-dependent methyltransferases"/>
    <property type="match status" value="1"/>
</dbReference>
<dbReference type="CDD" id="cd02440">
    <property type="entry name" value="AdoMet_MTases"/>
    <property type="match status" value="1"/>
</dbReference>
<evidence type="ECO:0000313" key="3">
    <source>
        <dbReference type="EMBL" id="NYI67178.1"/>
    </source>
</evidence>
<keyword evidence="4" id="KW-1185">Reference proteome</keyword>
<evidence type="ECO:0000313" key="4">
    <source>
        <dbReference type="Proteomes" id="UP000539111"/>
    </source>
</evidence>
<dbReference type="RefSeq" id="WP_218852319.1">
    <property type="nucleotide sequence ID" value="NZ_JACBZP010000001.1"/>
</dbReference>
<dbReference type="PANTHER" id="PTHR43861:SF3">
    <property type="entry name" value="PUTATIVE (AFU_ORTHOLOGUE AFUA_2G14390)-RELATED"/>
    <property type="match status" value="1"/>
</dbReference>
<keyword evidence="1 3" id="KW-0808">Transferase</keyword>
<dbReference type="GO" id="GO:0008168">
    <property type="term" value="F:methyltransferase activity"/>
    <property type="evidence" value="ECO:0007669"/>
    <property type="project" value="UniProtKB-KW"/>
</dbReference>
<feature type="domain" description="Methyltransferase" evidence="2">
    <location>
        <begin position="42"/>
        <end position="132"/>
    </location>
</feature>
<dbReference type="GO" id="GO:0032259">
    <property type="term" value="P:methylation"/>
    <property type="evidence" value="ECO:0007669"/>
    <property type="project" value="UniProtKB-KW"/>
</dbReference>
<sequence length="210" mass="22814">MDAHGWDERYRTARADSGSLWSAVPHSRLRQIADELPPGTALDLASGDGRNAIWLAGRGWHVTGVDFSTEGLDLARGHAVSRSVDVDWQRGDVTTWSPTRDFDLITMTYLHVSEPEIQDAVRRAASWLADGGTLIVIGHDRENLTRGAGGPQDPAILYTPELLRDAASGLRIVTAERIERDTRADPEGPPEDGAVAIDTLLHARHQAASA</sequence>
<protein>
    <submittedName>
        <fullName evidence="3">SAM-dependent methyltransferase</fullName>
    </submittedName>
</protein>
<gene>
    <name evidence="3" type="ORF">BJY26_001484</name>
</gene>
<evidence type="ECO:0000259" key="2">
    <source>
        <dbReference type="Pfam" id="PF13649"/>
    </source>
</evidence>
<dbReference type="InterPro" id="IPR029063">
    <property type="entry name" value="SAM-dependent_MTases_sf"/>
</dbReference>
<dbReference type="PANTHER" id="PTHR43861">
    <property type="entry name" value="TRANS-ACONITATE 2-METHYLTRANSFERASE-RELATED"/>
    <property type="match status" value="1"/>
</dbReference>
<dbReference type="Proteomes" id="UP000539111">
    <property type="component" value="Unassembled WGS sequence"/>
</dbReference>
<reference evidence="3 4" key="1">
    <citation type="submission" date="2020-07" db="EMBL/GenBank/DDBJ databases">
        <title>Sequencing the genomes of 1000 actinobacteria strains.</title>
        <authorList>
            <person name="Klenk H.-P."/>
        </authorList>
    </citation>
    <scope>NUCLEOTIDE SEQUENCE [LARGE SCALE GENOMIC DNA]</scope>
    <source>
        <strain evidence="3 4">DSM 26341</strain>
    </source>
</reference>
<evidence type="ECO:0000256" key="1">
    <source>
        <dbReference type="ARBA" id="ARBA00022679"/>
    </source>
</evidence>
<dbReference type="InterPro" id="IPR041698">
    <property type="entry name" value="Methyltransf_25"/>
</dbReference>
<dbReference type="Gene3D" id="3.40.50.150">
    <property type="entry name" value="Vaccinia Virus protein VP39"/>
    <property type="match status" value="1"/>
</dbReference>
<name>A0A7Z0D1K3_9MICO</name>